<keyword evidence="1" id="KW-0805">Transcription regulation</keyword>
<keyword evidence="2" id="KW-0238">DNA-binding</keyword>
<evidence type="ECO:0000256" key="2">
    <source>
        <dbReference type="ARBA" id="ARBA00023125"/>
    </source>
</evidence>
<dbReference type="EMBL" id="CAJA01000257">
    <property type="protein sequence ID" value="CCH73798.1"/>
    <property type="molecule type" value="Genomic_DNA"/>
</dbReference>
<evidence type="ECO:0000256" key="3">
    <source>
        <dbReference type="ARBA" id="ARBA00023163"/>
    </source>
</evidence>
<dbReference type="SUPFAM" id="SSF47413">
    <property type="entry name" value="lambda repressor-like DNA-binding domains"/>
    <property type="match status" value="1"/>
</dbReference>
<accession>W6JW66</accession>
<dbReference type="GO" id="GO:0003700">
    <property type="term" value="F:DNA-binding transcription factor activity"/>
    <property type="evidence" value="ECO:0007669"/>
    <property type="project" value="TreeGrafter"/>
</dbReference>
<dbReference type="PROSITE" id="PS50932">
    <property type="entry name" value="HTH_LACI_2"/>
    <property type="match status" value="1"/>
</dbReference>
<dbReference type="Pfam" id="PF13377">
    <property type="entry name" value="Peripla_BP_3"/>
    <property type="match status" value="1"/>
</dbReference>
<dbReference type="STRING" id="1193182.BN11_330007"/>
<name>W6JW66_9MICO</name>
<dbReference type="PROSITE" id="PS00356">
    <property type="entry name" value="HTH_LACI_1"/>
    <property type="match status" value="1"/>
</dbReference>
<evidence type="ECO:0000256" key="1">
    <source>
        <dbReference type="ARBA" id="ARBA00023015"/>
    </source>
</evidence>
<protein>
    <submittedName>
        <fullName evidence="5">Putative LacI-family transcriptional regulator</fullName>
    </submittedName>
</protein>
<dbReference type="Pfam" id="PF00356">
    <property type="entry name" value="LacI"/>
    <property type="match status" value="1"/>
</dbReference>
<dbReference type="InterPro" id="IPR028082">
    <property type="entry name" value="Peripla_BP_I"/>
</dbReference>
<dbReference type="RefSeq" id="WP_048694542.1">
    <property type="nucleotide sequence ID" value="NZ_HG764815.1"/>
</dbReference>
<feature type="domain" description="HTH lacI-type" evidence="4">
    <location>
        <begin position="9"/>
        <end position="63"/>
    </location>
</feature>
<dbReference type="SUPFAM" id="SSF53822">
    <property type="entry name" value="Periplasmic binding protein-like I"/>
    <property type="match status" value="1"/>
</dbReference>
<comment type="caution">
    <text evidence="5">The sequence shown here is derived from an EMBL/GenBank/DDBJ whole genome shotgun (WGS) entry which is preliminary data.</text>
</comment>
<gene>
    <name evidence="5" type="ORF">BN11_330007</name>
</gene>
<dbReference type="CDD" id="cd01392">
    <property type="entry name" value="HTH_LacI"/>
    <property type="match status" value="1"/>
</dbReference>
<proteinExistence type="predicted"/>
<dbReference type="PANTHER" id="PTHR30146">
    <property type="entry name" value="LACI-RELATED TRANSCRIPTIONAL REPRESSOR"/>
    <property type="match status" value="1"/>
</dbReference>
<dbReference type="CDD" id="cd06267">
    <property type="entry name" value="PBP1_LacI_sugar_binding-like"/>
    <property type="match status" value="1"/>
</dbReference>
<dbReference type="PANTHER" id="PTHR30146:SF109">
    <property type="entry name" value="HTH-TYPE TRANSCRIPTIONAL REGULATOR GALS"/>
    <property type="match status" value="1"/>
</dbReference>
<dbReference type="InterPro" id="IPR046335">
    <property type="entry name" value="LacI/GalR-like_sensor"/>
</dbReference>
<dbReference type="SMART" id="SM00354">
    <property type="entry name" value="HTH_LACI"/>
    <property type="match status" value="1"/>
</dbReference>
<organism evidence="5 6">
    <name type="scientific">Nostocoides australiense Ben110</name>
    <dbReference type="NCBI Taxonomy" id="1193182"/>
    <lineage>
        <taxon>Bacteria</taxon>
        <taxon>Bacillati</taxon>
        <taxon>Actinomycetota</taxon>
        <taxon>Actinomycetes</taxon>
        <taxon>Micrococcales</taxon>
        <taxon>Intrasporangiaceae</taxon>
        <taxon>Nostocoides</taxon>
    </lineage>
</organism>
<dbReference type="GO" id="GO:0000976">
    <property type="term" value="F:transcription cis-regulatory region binding"/>
    <property type="evidence" value="ECO:0007669"/>
    <property type="project" value="TreeGrafter"/>
</dbReference>
<dbReference type="InterPro" id="IPR010982">
    <property type="entry name" value="Lambda_DNA-bd_dom_sf"/>
</dbReference>
<sequence length="360" mass="38319">MASEVRSRVTVIDVARAAGVSVATAARALGGYGSVSQASRRKVDEAAARLGYTPNMVARSMITGSTKTIGVIVADIENQFFQLVLRGVSRVLSEAGFDLVLANTEESIEVERRSLRVMTSRRVDGLILSPTEVADVAQIRAVADSGIPVVLLDRRLRGLKVDSVGIRNRAASHEATTYLLDRGHRQIAVVTGGGAEHAEELRSGNVGRLRRMSATTLGTRTAGYLEAIEAAGIAHVPDYVVANGFRQSDARTAARELMRLPQPPTAIMAFDSLLNLGVLQGLGDAGVRCPDQVSLIGFDDAPWAEVVDPPLTVIAQPTEEIGALAARQLLDRLGGESGAPMNHRLPVRLIERQSVARPPG</sequence>
<reference evidence="5 6" key="1">
    <citation type="journal article" date="2013" name="ISME J.">
        <title>A metabolic model for members of the genus Tetrasphaera involved in enhanced biological phosphorus removal.</title>
        <authorList>
            <person name="Kristiansen R."/>
            <person name="Nguyen H.T.T."/>
            <person name="Saunders A.M."/>
            <person name="Nielsen J.L."/>
            <person name="Wimmer R."/>
            <person name="Le V.Q."/>
            <person name="McIlroy S.J."/>
            <person name="Petrovski S."/>
            <person name="Seviour R.J."/>
            <person name="Calteau A."/>
            <person name="Nielsen K.L."/>
            <person name="Nielsen P.H."/>
        </authorList>
    </citation>
    <scope>NUCLEOTIDE SEQUENCE [LARGE SCALE GENOMIC DNA]</scope>
    <source>
        <strain evidence="5 6">Ben110</strain>
    </source>
</reference>
<evidence type="ECO:0000313" key="6">
    <source>
        <dbReference type="Proteomes" id="UP000035763"/>
    </source>
</evidence>
<dbReference type="Gene3D" id="1.10.260.40">
    <property type="entry name" value="lambda repressor-like DNA-binding domains"/>
    <property type="match status" value="1"/>
</dbReference>
<dbReference type="Gene3D" id="3.40.50.2300">
    <property type="match status" value="2"/>
</dbReference>
<evidence type="ECO:0000259" key="4">
    <source>
        <dbReference type="PROSITE" id="PS50932"/>
    </source>
</evidence>
<evidence type="ECO:0000313" key="5">
    <source>
        <dbReference type="EMBL" id="CCH73798.1"/>
    </source>
</evidence>
<keyword evidence="6" id="KW-1185">Reference proteome</keyword>
<keyword evidence="3" id="KW-0804">Transcription</keyword>
<dbReference type="InterPro" id="IPR000843">
    <property type="entry name" value="HTH_LacI"/>
</dbReference>
<dbReference type="Proteomes" id="UP000035763">
    <property type="component" value="Unassembled WGS sequence"/>
</dbReference>
<dbReference type="AlphaFoldDB" id="W6JW66"/>